<comment type="catalytic activity">
    <reaction evidence="19">
        <text>L-glutamate(out) = L-glutamate(in)</text>
        <dbReference type="Rhea" id="RHEA:66336"/>
        <dbReference type="ChEBI" id="CHEBI:29985"/>
    </reaction>
    <physiologicalReaction direction="left-to-right" evidence="19">
        <dbReference type="Rhea" id="RHEA:66337"/>
    </physiologicalReaction>
</comment>
<evidence type="ECO:0000256" key="16">
    <source>
        <dbReference type="ARBA" id="ARBA00050554"/>
    </source>
</evidence>
<dbReference type="GO" id="GO:0005765">
    <property type="term" value="C:lysosomal membrane"/>
    <property type="evidence" value="ECO:0007669"/>
    <property type="project" value="UniProtKB-SubCell"/>
</dbReference>
<feature type="transmembrane region" description="Helical" evidence="26">
    <location>
        <begin position="342"/>
        <end position="362"/>
    </location>
</feature>
<keyword evidence="6" id="KW-1003">Cell membrane</keyword>
<evidence type="ECO:0000256" key="6">
    <source>
        <dbReference type="ARBA" id="ARBA00022475"/>
    </source>
</evidence>
<keyword evidence="13" id="KW-0458">Lysosome</keyword>
<feature type="transmembrane region" description="Helical" evidence="26">
    <location>
        <begin position="31"/>
        <end position="56"/>
    </location>
</feature>
<evidence type="ECO:0000256" key="25">
    <source>
        <dbReference type="ARBA" id="ARBA00081925"/>
    </source>
</evidence>
<dbReference type="GO" id="GO:0030672">
    <property type="term" value="C:synaptic vesicle membrane"/>
    <property type="evidence" value="ECO:0007669"/>
    <property type="project" value="UniProtKB-SubCell"/>
</dbReference>
<proteinExistence type="predicted"/>
<comment type="catalytic activity">
    <reaction evidence="17">
        <text>N-acetylneuraminate(in) + H(+)(in) = N-acetylneuraminate(out) + H(+)(out)</text>
        <dbReference type="Rhea" id="RHEA:28987"/>
        <dbReference type="ChEBI" id="CHEBI:15378"/>
        <dbReference type="ChEBI" id="CHEBI:35418"/>
    </reaction>
    <physiologicalReaction direction="right-to-left" evidence="17">
        <dbReference type="Rhea" id="RHEA:28989"/>
    </physiologicalReaction>
</comment>
<evidence type="ECO:0000256" key="13">
    <source>
        <dbReference type="ARBA" id="ARBA00023228"/>
    </source>
</evidence>
<evidence type="ECO:0000256" key="20">
    <source>
        <dbReference type="ARBA" id="ARBA00051612"/>
    </source>
</evidence>
<keyword evidence="14" id="KW-0968">Cytoplasmic vesicle</keyword>
<dbReference type="Pfam" id="PF07690">
    <property type="entry name" value="MFS_1"/>
    <property type="match status" value="1"/>
</dbReference>
<dbReference type="InterPro" id="IPR050382">
    <property type="entry name" value="MFS_Na/Anion_cotransporter"/>
</dbReference>
<evidence type="ECO:0000256" key="10">
    <source>
        <dbReference type="ARBA" id="ARBA00023018"/>
    </source>
</evidence>
<feature type="transmembrane region" description="Helical" evidence="26">
    <location>
        <begin position="434"/>
        <end position="453"/>
    </location>
</feature>
<keyword evidence="8" id="KW-0769">Symport</keyword>
<dbReference type="SUPFAM" id="SSF103473">
    <property type="entry name" value="MFS general substrate transporter"/>
    <property type="match status" value="1"/>
</dbReference>
<keyword evidence="9 26" id="KW-1133">Transmembrane helix</keyword>
<feature type="transmembrane region" description="Helical" evidence="26">
    <location>
        <begin position="206"/>
        <end position="225"/>
    </location>
</feature>
<evidence type="ECO:0000256" key="14">
    <source>
        <dbReference type="ARBA" id="ARBA00023329"/>
    </source>
</evidence>
<comment type="catalytic activity">
    <reaction evidence="20">
        <text>D-glucuronate(out) + H(+)(out) = D-glucuronate(in) + H(+)(in)</text>
        <dbReference type="Rhea" id="RHEA:72591"/>
        <dbReference type="ChEBI" id="CHEBI:15378"/>
        <dbReference type="ChEBI" id="CHEBI:58720"/>
    </reaction>
    <physiologicalReaction direction="left-to-right" evidence="20">
        <dbReference type="Rhea" id="RHEA:72592"/>
    </physiologicalReaction>
</comment>
<comment type="subcellular location">
    <subcellularLocation>
        <location evidence="2">Basolateral cell membrane</location>
        <topology evidence="2">Multi-pass membrane protein</topology>
    </subcellularLocation>
    <subcellularLocation>
        <location evidence="3">Cytoplasmic vesicle</location>
        <location evidence="3">Secretory vesicle membrane</location>
        <topology evidence="3">Multi-pass membrane protein</topology>
    </subcellularLocation>
    <subcellularLocation>
        <location evidence="1">Cytoplasmic vesicle</location>
        <location evidence="1">Secretory vesicle</location>
        <location evidence="1">Synaptic vesicle membrane</location>
    </subcellularLocation>
    <subcellularLocation>
        <location evidence="4">Lysosome membrane</location>
    </subcellularLocation>
</comment>
<evidence type="ECO:0000256" key="24">
    <source>
        <dbReference type="ARBA" id="ARBA00081195"/>
    </source>
</evidence>
<dbReference type="FunFam" id="1.20.1250.20:FF:000003">
    <property type="entry name" value="Solute carrier family 17 member 3"/>
    <property type="match status" value="1"/>
</dbReference>
<feature type="transmembrane region" description="Helical" evidence="26">
    <location>
        <begin position="178"/>
        <end position="200"/>
    </location>
</feature>
<dbReference type="FunFam" id="1.20.1250.20:FF:000067">
    <property type="entry name" value="sialin isoform X2"/>
    <property type="match status" value="1"/>
</dbReference>
<evidence type="ECO:0000256" key="4">
    <source>
        <dbReference type="ARBA" id="ARBA00004656"/>
    </source>
</evidence>
<dbReference type="InterPro" id="IPR020846">
    <property type="entry name" value="MFS_dom"/>
</dbReference>
<evidence type="ECO:0000256" key="12">
    <source>
        <dbReference type="ARBA" id="ARBA00023180"/>
    </source>
</evidence>
<comment type="caution">
    <text evidence="28">The sequence shown here is derived from an EMBL/GenBank/DDBJ whole genome shotgun (WGS) entry which is preliminary data.</text>
</comment>
<keyword evidence="11 26" id="KW-0472">Membrane</keyword>
<evidence type="ECO:0000256" key="2">
    <source>
        <dbReference type="ARBA" id="ARBA00004554"/>
    </source>
</evidence>
<evidence type="ECO:0000259" key="27">
    <source>
        <dbReference type="PROSITE" id="PS50850"/>
    </source>
</evidence>
<accession>A0A9Q0S2K9</accession>
<evidence type="ECO:0000256" key="3">
    <source>
        <dbReference type="ARBA" id="ARBA00004638"/>
    </source>
</evidence>
<evidence type="ECO:0000256" key="19">
    <source>
        <dbReference type="ARBA" id="ARBA00051447"/>
    </source>
</evidence>
<dbReference type="InterPro" id="IPR036259">
    <property type="entry name" value="MFS_trans_sf"/>
</dbReference>
<dbReference type="CDD" id="cd17318">
    <property type="entry name" value="MFS_SLC17"/>
    <property type="match status" value="1"/>
</dbReference>
<dbReference type="Gene3D" id="1.20.1250.20">
    <property type="entry name" value="MFS general substrate transporter like domains"/>
    <property type="match status" value="2"/>
</dbReference>
<evidence type="ECO:0000256" key="9">
    <source>
        <dbReference type="ARBA" id="ARBA00022989"/>
    </source>
</evidence>
<comment type="catalytic activity">
    <reaction evidence="16">
        <text>L-aspartate(out) = L-aspartate(in)</text>
        <dbReference type="Rhea" id="RHEA:66332"/>
        <dbReference type="ChEBI" id="CHEBI:29991"/>
    </reaction>
    <physiologicalReaction direction="left-to-right" evidence="16">
        <dbReference type="Rhea" id="RHEA:66333"/>
    </physiologicalReaction>
</comment>
<evidence type="ECO:0000256" key="15">
    <source>
        <dbReference type="ARBA" id="ARBA00050101"/>
    </source>
</evidence>
<protein>
    <recommendedName>
        <fullName evidence="22">Sialin</fullName>
    </recommendedName>
    <alternativeName>
        <fullName evidence="25">H(+)/nitrate cotransporter</fullName>
    </alternativeName>
    <alternativeName>
        <fullName evidence="23">H(+)/sialic acid cotransporter</fullName>
    </alternativeName>
    <alternativeName>
        <fullName evidence="24">Vesicular excitatory amino acid transporter</fullName>
    </alternativeName>
</protein>
<comment type="catalytic activity">
    <reaction evidence="15">
        <text>2 nitrate(out) + H(+)(out) = 2 nitrate(in) + H(+)(in)</text>
        <dbReference type="Rhea" id="RHEA:71539"/>
        <dbReference type="ChEBI" id="CHEBI:15378"/>
        <dbReference type="ChEBI" id="CHEBI:17632"/>
    </reaction>
    <physiologicalReaction direction="left-to-right" evidence="15">
        <dbReference type="Rhea" id="RHEA:71540"/>
    </physiologicalReaction>
</comment>
<reference evidence="28" key="1">
    <citation type="submission" date="2022-07" db="EMBL/GenBank/DDBJ databases">
        <authorList>
            <person name="Trinca V."/>
            <person name="Uliana J.V.C."/>
            <person name="Torres T.T."/>
            <person name="Ward R.J."/>
            <person name="Monesi N."/>
        </authorList>
    </citation>
    <scope>NUCLEOTIDE SEQUENCE</scope>
    <source>
        <strain evidence="28">HSMRA1968</strain>
        <tissue evidence="28">Whole embryos</tissue>
    </source>
</reference>
<evidence type="ECO:0000256" key="7">
    <source>
        <dbReference type="ARBA" id="ARBA00022692"/>
    </source>
</evidence>
<keyword evidence="10" id="KW-0770">Synapse</keyword>
<sequence length="485" mass="54128">MCQIETSTNGNRSVDQEKEPLTWMFWRKRRYIVAMMVHVGFLSSYTMRVNLSVAIVEMTKTRSFHNGDGTAFNERELYFDWSVQDRGIILSSFFWGYICTQLAGGFLSKKFGGKWVLGLGIGLTAILTLLIPWLVRTVTTMIVIRVLQGMCLGVTFPSTHNVWLYWAPIPERTRMASIGVAGMLVGTVIGLPISAFLATALGWESIFYVFGGFGVLWLIAWIIVVPSTPAQDRRISKDELEYIQRNAGASNEKSLNVPWKSFLTSKPIYAITASHTTDTWGTYTMLTQMPSFLSDALNYDLESSGLLSAAPYLLMSFCIPLSGAFADILQNKNLLTTTQVRKYFNCGAFLIQMVCMLMAGFIVHRVWSVVFIVIAVGIGGFALTSYSTNPLDIAPAYASVILGFSNTFATVPGIISPALTGYLVQNQTVDEWRIVFYIAASVYVFGTTVYWFWCSGEVQPWALTKNRRISEETKKDEISSEGVHI</sequence>
<feature type="domain" description="Major facilitator superfamily (MFS) profile" evidence="27">
    <location>
        <begin position="32"/>
        <end position="458"/>
    </location>
</feature>
<evidence type="ECO:0000256" key="1">
    <source>
        <dbReference type="ARBA" id="ARBA00004432"/>
    </source>
</evidence>
<keyword evidence="12" id="KW-0325">Glycoprotein</keyword>
<dbReference type="GO" id="GO:0046942">
    <property type="term" value="P:carboxylic acid transport"/>
    <property type="evidence" value="ECO:0007669"/>
    <property type="project" value="UniProtKB-ARBA"/>
</dbReference>
<feature type="transmembrane region" description="Helical" evidence="26">
    <location>
        <begin position="369"/>
        <end position="388"/>
    </location>
</feature>
<feature type="transmembrane region" description="Helical" evidence="26">
    <location>
        <begin position="115"/>
        <end position="135"/>
    </location>
</feature>
<keyword evidence="7 26" id="KW-0812">Transmembrane</keyword>
<evidence type="ECO:0000256" key="8">
    <source>
        <dbReference type="ARBA" id="ARBA00022847"/>
    </source>
</evidence>
<evidence type="ECO:0000256" key="17">
    <source>
        <dbReference type="ARBA" id="ARBA00050625"/>
    </source>
</evidence>
<evidence type="ECO:0000313" key="29">
    <source>
        <dbReference type="Proteomes" id="UP001151699"/>
    </source>
</evidence>
<dbReference type="GO" id="GO:0016323">
    <property type="term" value="C:basolateral plasma membrane"/>
    <property type="evidence" value="ECO:0007669"/>
    <property type="project" value="UniProtKB-SubCell"/>
</dbReference>
<feature type="transmembrane region" description="Helical" evidence="26">
    <location>
        <begin position="88"/>
        <end position="108"/>
    </location>
</feature>
<evidence type="ECO:0000256" key="5">
    <source>
        <dbReference type="ARBA" id="ARBA00022448"/>
    </source>
</evidence>
<comment type="catalytic activity">
    <reaction evidence="18">
        <text>N-acetyl-L-aspartyl-L-glutamate(out) = N-acetyl-L-aspartyl-L-glutamate(in)</text>
        <dbReference type="Rhea" id="RHEA:72599"/>
        <dbReference type="ChEBI" id="CHEBI:76931"/>
    </reaction>
    <physiologicalReaction direction="left-to-right" evidence="18">
        <dbReference type="Rhea" id="RHEA:72600"/>
    </physiologicalReaction>
</comment>
<evidence type="ECO:0000256" key="21">
    <source>
        <dbReference type="ARBA" id="ARBA00056891"/>
    </source>
</evidence>
<dbReference type="Proteomes" id="UP001151699">
    <property type="component" value="Chromosome B"/>
</dbReference>
<feature type="transmembrane region" description="Helical" evidence="26">
    <location>
        <begin position="400"/>
        <end position="422"/>
    </location>
</feature>
<dbReference type="GO" id="GO:0015293">
    <property type="term" value="F:symporter activity"/>
    <property type="evidence" value="ECO:0007669"/>
    <property type="project" value="UniProtKB-KW"/>
</dbReference>
<feature type="transmembrane region" description="Helical" evidence="26">
    <location>
        <begin position="141"/>
        <end position="166"/>
    </location>
</feature>
<dbReference type="OrthoDB" id="2985014at2759"/>
<dbReference type="PANTHER" id="PTHR11662">
    <property type="entry name" value="SOLUTE CARRIER FAMILY 17"/>
    <property type="match status" value="1"/>
</dbReference>
<evidence type="ECO:0000256" key="26">
    <source>
        <dbReference type="SAM" id="Phobius"/>
    </source>
</evidence>
<evidence type="ECO:0000256" key="11">
    <source>
        <dbReference type="ARBA" id="ARBA00023136"/>
    </source>
</evidence>
<name>A0A9Q0S2K9_9DIPT</name>
<organism evidence="28 29">
    <name type="scientific">Pseudolycoriella hygida</name>
    <dbReference type="NCBI Taxonomy" id="35572"/>
    <lineage>
        <taxon>Eukaryota</taxon>
        <taxon>Metazoa</taxon>
        <taxon>Ecdysozoa</taxon>
        <taxon>Arthropoda</taxon>
        <taxon>Hexapoda</taxon>
        <taxon>Insecta</taxon>
        <taxon>Pterygota</taxon>
        <taxon>Neoptera</taxon>
        <taxon>Endopterygota</taxon>
        <taxon>Diptera</taxon>
        <taxon>Nematocera</taxon>
        <taxon>Sciaroidea</taxon>
        <taxon>Sciaridae</taxon>
        <taxon>Pseudolycoriella</taxon>
    </lineage>
</organism>
<dbReference type="EMBL" id="WJQU01000002">
    <property type="protein sequence ID" value="KAJ6642269.1"/>
    <property type="molecule type" value="Genomic_DNA"/>
</dbReference>
<gene>
    <name evidence="28" type="primary">slc17a7_0</name>
    <name evidence="28" type="ORF">Bhyg_07216</name>
</gene>
<evidence type="ECO:0000256" key="22">
    <source>
        <dbReference type="ARBA" id="ARBA00069713"/>
    </source>
</evidence>
<dbReference type="GO" id="GO:0006820">
    <property type="term" value="P:monoatomic anion transport"/>
    <property type="evidence" value="ECO:0007669"/>
    <property type="project" value="TreeGrafter"/>
</dbReference>
<dbReference type="InterPro" id="IPR011701">
    <property type="entry name" value="MFS"/>
</dbReference>
<keyword evidence="29" id="KW-1185">Reference proteome</keyword>
<comment type="function">
    <text evidence="21">Receptor for CM101, a polysaccharide produced by group B Streptococcus with antipathoangiogenic properties.</text>
</comment>
<keyword evidence="5" id="KW-0813">Transport</keyword>
<evidence type="ECO:0000256" key="23">
    <source>
        <dbReference type="ARBA" id="ARBA00080244"/>
    </source>
</evidence>
<dbReference type="AlphaFoldDB" id="A0A9Q0S2K9"/>
<dbReference type="PANTHER" id="PTHR11662:SF455">
    <property type="entry name" value="GH23975P"/>
    <property type="match status" value="1"/>
</dbReference>
<evidence type="ECO:0000313" key="28">
    <source>
        <dbReference type="EMBL" id="KAJ6642269.1"/>
    </source>
</evidence>
<dbReference type="PROSITE" id="PS50850">
    <property type="entry name" value="MFS"/>
    <property type="match status" value="1"/>
</dbReference>
<evidence type="ECO:0000256" key="18">
    <source>
        <dbReference type="ARBA" id="ARBA00051403"/>
    </source>
</evidence>